<evidence type="ECO:0000256" key="2">
    <source>
        <dbReference type="ARBA" id="ARBA00023125"/>
    </source>
</evidence>
<dbReference type="InterPro" id="IPR018062">
    <property type="entry name" value="HTH_AraC-typ_CS"/>
</dbReference>
<keyword evidence="3" id="KW-0804">Transcription</keyword>
<name>A0A923HDR5_9FLAO</name>
<dbReference type="InterPro" id="IPR009057">
    <property type="entry name" value="Homeodomain-like_sf"/>
</dbReference>
<dbReference type="PROSITE" id="PS01124">
    <property type="entry name" value="HTH_ARAC_FAMILY_2"/>
    <property type="match status" value="1"/>
</dbReference>
<dbReference type="Proteomes" id="UP000656244">
    <property type="component" value="Unassembled WGS sequence"/>
</dbReference>
<feature type="domain" description="HTH araC/xylS-type" evidence="4">
    <location>
        <begin position="187"/>
        <end position="285"/>
    </location>
</feature>
<dbReference type="GO" id="GO:0003700">
    <property type="term" value="F:DNA-binding transcription factor activity"/>
    <property type="evidence" value="ECO:0007669"/>
    <property type="project" value="InterPro"/>
</dbReference>
<comment type="caution">
    <text evidence="5">The sequence shown here is derived from an EMBL/GenBank/DDBJ whole genome shotgun (WGS) entry which is preliminary data.</text>
</comment>
<dbReference type="InterPro" id="IPR054015">
    <property type="entry name" value="ExsA-like_N"/>
</dbReference>
<protein>
    <submittedName>
        <fullName evidence="5">Helix-turn-helix transcriptional regulator</fullName>
    </submittedName>
</protein>
<dbReference type="PROSITE" id="PS00041">
    <property type="entry name" value="HTH_ARAC_FAMILY_1"/>
    <property type="match status" value="1"/>
</dbReference>
<dbReference type="SMART" id="SM00342">
    <property type="entry name" value="HTH_ARAC"/>
    <property type="match status" value="1"/>
</dbReference>
<dbReference type="SUPFAM" id="SSF46689">
    <property type="entry name" value="Homeodomain-like"/>
    <property type="match status" value="2"/>
</dbReference>
<dbReference type="InterPro" id="IPR018060">
    <property type="entry name" value="HTH_AraC"/>
</dbReference>
<accession>A0A923HDR5</accession>
<evidence type="ECO:0000256" key="1">
    <source>
        <dbReference type="ARBA" id="ARBA00023015"/>
    </source>
</evidence>
<dbReference type="PANTHER" id="PTHR43280">
    <property type="entry name" value="ARAC-FAMILY TRANSCRIPTIONAL REGULATOR"/>
    <property type="match status" value="1"/>
</dbReference>
<dbReference type="Pfam" id="PF12833">
    <property type="entry name" value="HTH_18"/>
    <property type="match status" value="1"/>
</dbReference>
<reference evidence="5" key="1">
    <citation type="submission" date="2020-08" db="EMBL/GenBank/DDBJ databases">
        <title>Hyunsoonleella sp. strain SJ7 genome sequencing and assembly.</title>
        <authorList>
            <person name="Kim I."/>
        </authorList>
    </citation>
    <scope>NUCLEOTIDE SEQUENCE</scope>
    <source>
        <strain evidence="5">SJ7</strain>
    </source>
</reference>
<gene>
    <name evidence="5" type="ORF">H7U19_14680</name>
</gene>
<dbReference type="RefSeq" id="WP_186563627.1">
    <property type="nucleotide sequence ID" value="NZ_JACNMF010000005.1"/>
</dbReference>
<dbReference type="AlphaFoldDB" id="A0A923HDR5"/>
<evidence type="ECO:0000313" key="6">
    <source>
        <dbReference type="Proteomes" id="UP000656244"/>
    </source>
</evidence>
<dbReference type="Gene3D" id="1.10.10.60">
    <property type="entry name" value="Homeodomain-like"/>
    <property type="match status" value="2"/>
</dbReference>
<sequence>MTVDVFKYFTRHPKYNKLIGDDYMFVEYKCPLEVENFKLWTEVPILNYVISGKKDWTALEGKYTVHQGEALFIKQGVYNTKQYFEEDYCVMLFFITEDFIRRFINTHTHITKPKNNDVQDNQIFTIDVGDSLNALFISVFNYMNQGREIPKDLVEMKFNELLYNVTLNPNNKDLVNYFCSLQQVEKSNLDTVMIKNFHCDLNLEEFARLSGRSLSTFKRDFKEFYNETPGKWLNNKRLEYAKTLLGNPELNINDVCFESGFKNSSHFNSSFKAKFKLPPNQYRKEVLNQ</sequence>
<dbReference type="GO" id="GO:0043565">
    <property type="term" value="F:sequence-specific DNA binding"/>
    <property type="evidence" value="ECO:0007669"/>
    <property type="project" value="InterPro"/>
</dbReference>
<dbReference type="PANTHER" id="PTHR43280:SF2">
    <property type="entry name" value="HTH-TYPE TRANSCRIPTIONAL REGULATOR EXSA"/>
    <property type="match status" value="1"/>
</dbReference>
<dbReference type="EMBL" id="JACNMF010000005">
    <property type="protein sequence ID" value="MBC3759659.1"/>
    <property type="molecule type" value="Genomic_DNA"/>
</dbReference>
<evidence type="ECO:0000259" key="4">
    <source>
        <dbReference type="PROSITE" id="PS01124"/>
    </source>
</evidence>
<evidence type="ECO:0000256" key="3">
    <source>
        <dbReference type="ARBA" id="ARBA00023163"/>
    </source>
</evidence>
<keyword evidence="6" id="KW-1185">Reference proteome</keyword>
<proteinExistence type="predicted"/>
<keyword evidence="2" id="KW-0238">DNA-binding</keyword>
<evidence type="ECO:0000313" key="5">
    <source>
        <dbReference type="EMBL" id="MBC3759659.1"/>
    </source>
</evidence>
<keyword evidence="1" id="KW-0805">Transcription regulation</keyword>
<organism evidence="5 6">
    <name type="scientific">Hyunsoonleella aquatilis</name>
    <dbReference type="NCBI Taxonomy" id="2762758"/>
    <lineage>
        <taxon>Bacteria</taxon>
        <taxon>Pseudomonadati</taxon>
        <taxon>Bacteroidota</taxon>
        <taxon>Flavobacteriia</taxon>
        <taxon>Flavobacteriales</taxon>
        <taxon>Flavobacteriaceae</taxon>
    </lineage>
</organism>
<dbReference type="Pfam" id="PF22200">
    <property type="entry name" value="ExsA_N"/>
    <property type="match status" value="1"/>
</dbReference>